<organism evidence="3 4">
    <name type="scientific">Rhododendron griersonianum</name>
    <dbReference type="NCBI Taxonomy" id="479676"/>
    <lineage>
        <taxon>Eukaryota</taxon>
        <taxon>Viridiplantae</taxon>
        <taxon>Streptophyta</taxon>
        <taxon>Embryophyta</taxon>
        <taxon>Tracheophyta</taxon>
        <taxon>Spermatophyta</taxon>
        <taxon>Magnoliopsida</taxon>
        <taxon>eudicotyledons</taxon>
        <taxon>Gunneridae</taxon>
        <taxon>Pentapetalae</taxon>
        <taxon>asterids</taxon>
        <taxon>Ericales</taxon>
        <taxon>Ericaceae</taxon>
        <taxon>Ericoideae</taxon>
        <taxon>Rhodoreae</taxon>
        <taxon>Rhododendron</taxon>
    </lineage>
</organism>
<dbReference type="EMBL" id="JACTNZ010000013">
    <property type="protein sequence ID" value="KAG5516075.1"/>
    <property type="molecule type" value="Genomic_DNA"/>
</dbReference>
<dbReference type="Pfam" id="PF02364">
    <property type="entry name" value="Glucan_synthase"/>
    <property type="match status" value="2"/>
</dbReference>
<dbReference type="Proteomes" id="UP000823749">
    <property type="component" value="Chromosome 13"/>
</dbReference>
<feature type="domain" description="Callose synthase helical" evidence="2">
    <location>
        <begin position="138"/>
        <end position="208"/>
    </location>
</feature>
<evidence type="ECO:0000313" key="3">
    <source>
        <dbReference type="EMBL" id="KAG5516075.1"/>
    </source>
</evidence>
<dbReference type="AlphaFoldDB" id="A0AAV6HPZ5"/>
<evidence type="ECO:0000313" key="4">
    <source>
        <dbReference type="Proteomes" id="UP000823749"/>
    </source>
</evidence>
<dbReference type="GO" id="GO:0006075">
    <property type="term" value="P:(1-&gt;3)-beta-D-glucan biosynthetic process"/>
    <property type="evidence" value="ECO:0007669"/>
    <property type="project" value="InterPro"/>
</dbReference>
<proteinExistence type="predicted"/>
<dbReference type="PANTHER" id="PTHR12741">
    <property type="entry name" value="LYST-INTERACTING PROTEIN LIP5 DOPAMINE RESPONSIVE PROTEIN DRG-1"/>
    <property type="match status" value="1"/>
</dbReference>
<feature type="domain" description="Glycosyl transferase 48" evidence="1">
    <location>
        <begin position="215"/>
        <end position="290"/>
    </location>
</feature>
<feature type="domain" description="Glycosyl transferase 48" evidence="1">
    <location>
        <begin position="291"/>
        <end position="444"/>
    </location>
</feature>
<dbReference type="GO" id="GO:0005886">
    <property type="term" value="C:plasma membrane"/>
    <property type="evidence" value="ECO:0007669"/>
    <property type="project" value="TreeGrafter"/>
</dbReference>
<dbReference type="Pfam" id="PF25968">
    <property type="entry name" value="CALS1"/>
    <property type="match status" value="2"/>
</dbReference>
<reference evidence="3 4" key="1">
    <citation type="submission" date="2020-08" db="EMBL/GenBank/DDBJ databases">
        <title>Plant Genome Project.</title>
        <authorList>
            <person name="Zhang R.-G."/>
        </authorList>
    </citation>
    <scope>NUCLEOTIDE SEQUENCE [LARGE SCALE GENOMIC DNA]</scope>
    <source>
        <strain evidence="3">WSP0</strain>
        <tissue evidence="3">Leaf</tissue>
    </source>
</reference>
<protein>
    <submittedName>
        <fullName evidence="3">Uncharacterized protein</fullName>
    </submittedName>
</protein>
<dbReference type="PANTHER" id="PTHR12741:SF67">
    <property type="entry name" value="CALLOSE SYNTHASE 10"/>
    <property type="match status" value="1"/>
</dbReference>
<gene>
    <name evidence="3" type="ORF">RHGRI_036952</name>
</gene>
<dbReference type="InterPro" id="IPR003440">
    <property type="entry name" value="Glyco_trans_48_dom"/>
</dbReference>
<dbReference type="InterPro" id="IPR058851">
    <property type="entry name" value="CALS1_helical"/>
</dbReference>
<accession>A0AAV6HPZ5</accession>
<evidence type="ECO:0000259" key="2">
    <source>
        <dbReference type="Pfam" id="PF25968"/>
    </source>
</evidence>
<feature type="domain" description="Callose synthase helical" evidence="2">
    <location>
        <begin position="92"/>
        <end position="135"/>
    </location>
</feature>
<comment type="caution">
    <text evidence="3">The sequence shown here is derived from an EMBL/GenBank/DDBJ whole genome shotgun (WGS) entry which is preliminary data.</text>
</comment>
<dbReference type="GO" id="GO:0003843">
    <property type="term" value="F:1,3-beta-D-glucan synthase activity"/>
    <property type="evidence" value="ECO:0007669"/>
    <property type="project" value="InterPro"/>
</dbReference>
<keyword evidence="4" id="KW-1185">Reference proteome</keyword>
<dbReference type="GO" id="GO:0000148">
    <property type="term" value="C:1,3-beta-D-glucan synthase complex"/>
    <property type="evidence" value="ECO:0007669"/>
    <property type="project" value="InterPro"/>
</dbReference>
<evidence type="ECO:0000259" key="1">
    <source>
        <dbReference type="Pfam" id="PF02364"/>
    </source>
</evidence>
<name>A0AAV6HPZ5_9ERIC</name>
<sequence>MMPSFEAAVAGKKAVQIDALQCTIISGDLVYSGPPLMIRTVLPYLSQVSQDSNKIYASIFSPFWNEIIKSLRKEDFISTREKDLLSKPSNSGSKILLAVDLALDCKDTQADLWNKICRDEYMAYAVQECFCNTRNETTELAKGAAKAVNDFYEVVTHDLLSSDLRELLDTWNILLRARNEGRLFSRIEWPKDPENKEQVKRLHLLLTVKDSATNIPKNLEARRLEFFTNSLFMDMPTTKPVSEMMPSSAYRQNTVFTPYYSETVLYSSSELRVENEDGISTLFYLQKIFPVRGMMYHRRALMLQSFLENRSLEEGYSQANFLTAEVTLVFDVSIKSYIFDLVFRWGLQRQCFEGQLASGSVALRTGDELTGNEALRVAFIHVEVIAAADGTILKEFYSKLVKADINGKDQEIFSNKLLGDPKLGEGKPENQNHAIIFTRGEAVQSPLT</sequence>